<dbReference type="Gene3D" id="3.80.10.10">
    <property type="entry name" value="Ribonuclease Inhibitor"/>
    <property type="match status" value="4"/>
</dbReference>
<dbReference type="InterPro" id="IPR045344">
    <property type="entry name" value="C-JID"/>
</dbReference>
<dbReference type="Pfam" id="PF00931">
    <property type="entry name" value="NB-ARC"/>
    <property type="match status" value="1"/>
</dbReference>
<reference evidence="9" key="1">
    <citation type="submission" date="2018-11" db="EMBL/GenBank/DDBJ databases">
        <authorList>
            <consortium name="Genoscope - CEA"/>
            <person name="William W."/>
        </authorList>
    </citation>
    <scope>NUCLEOTIDE SEQUENCE</scope>
</reference>
<dbReference type="FunFam" id="3.40.50.300:FF:001002">
    <property type="entry name" value="Disease resistance protein (TIR-NBS-LRR class)"/>
    <property type="match status" value="1"/>
</dbReference>
<feature type="domain" description="TIR" evidence="8">
    <location>
        <begin position="10"/>
        <end position="174"/>
    </location>
</feature>
<dbReference type="GO" id="GO:0061809">
    <property type="term" value="F:NAD+ nucleosidase activity, cyclic ADP-ribose generating"/>
    <property type="evidence" value="ECO:0007669"/>
    <property type="project" value="UniProtKB-EC"/>
</dbReference>
<dbReference type="EMBL" id="LR031573">
    <property type="protein sequence ID" value="VDC90833.1"/>
    <property type="molecule type" value="Genomic_DNA"/>
</dbReference>
<dbReference type="InterPro" id="IPR011713">
    <property type="entry name" value="Leu-rich_rpt_3"/>
</dbReference>
<dbReference type="Gene3D" id="1.10.8.430">
    <property type="entry name" value="Helical domain of apoptotic protease-activating factors"/>
    <property type="match status" value="1"/>
</dbReference>
<proteinExistence type="predicted"/>
<dbReference type="Gene3D" id="3.40.50.300">
    <property type="entry name" value="P-loop containing nucleotide triphosphate hydrolases"/>
    <property type="match status" value="1"/>
</dbReference>
<sequence>MSSSSSSCDLVYDVFPSFRGEDVRKSFLSHFLKELDRKLISAFKDKKIETSESLDPVLKQAIKKSRIAIVIFSQNYVSSSWCLNELLEIVKCQQELSQIVIPVFYDVDPCHVRHQTKEFGEVFKKTCLRRTDDEIKLWKKALTDVANLVGYHSQNWENEATMIEVIANDVLGKLNLTQSKDFEDFVGIEEHMEKMSSLLCLESKEVKMIGIWGPSGIGKSIIARALEARLSRHFHGKVFIDMRFISKSKEYYRKGNSDDINMKLHLQENFLSKILDKEGVKVDTLNAVREKLKRQKVLIFFDDLDDQVVLDALAGGDEWFGPGSRIIAITKDMQILRAHGITCVYKVETPSKEIALQMLCRSAFRQDSPPDGFMEVASEVAMRVGCLPLGLNIIGSSLRERDKTHWVNMLPALRKGLHGKIEEALSFSYKALERKEYQALFRHVACLFNGDEVSYIKLMLADSELNVDMGLEVLVDKSLIRVVPSWNNTNIVEMHCLVQEMGKEIVRGQSDKPGEREFLMDSKDVCNILKDRTGTEKLIGISMDLDEIDKVKIHEKAFKRMSNLRFLKFYKRSLQPKKEVRWQSPKTLNDFPDELKLLSWPGYPMECMPSNFCPEYLVELNMPNSKLKKLWKEVEELTYLKDMDLSGSKSLKKIPDLSTATNLETLNLHGCSSLVELPSSIQSLNKLTDLNMSGCTNLETLPNGANLKSLVRLVLTGCSQLKVFPDISSKIESIIANKTAFESFPSKLRLENLVELRMEHSMSRRLWEGVQPLTSLTKIMLSGSQNLKEIPDLSLATSLETLNLNGCSSLVELTCSSIQNLNKLTTLEMTGCSSLETLPTGINLKSLYRLNLNECSRLKSFPDISDNISTLNLNQTAIEEVPPWIENFSKLESLEIFCPEYLVELIMPNANLVKLWEGVEPLTSLKKMVFSRCENLKEIPDLSMMTKLEKLDLNGCSSLVELTLSSIQNLNKLTTLEMIGCSSLETLPTGINLKSLYRLNLNGCSQLRSFPDISSNISTLFLNQTAIEEVPPCIGNFSSLESMEMWECKQLQSISPKVFKLSNLEVYFSDCEKLTEVRWPEEEKDTNDAGTTLSLVIFTNCFNLNQEAFIQQSASEYLILPGVEVPPYFTHRSTASSLTIPLHRSTLSQQSFLDFKACVVVSEETVSHLLFFIDIQVHCRFRDQHGNYFEPDNPRHFSLHQKYNHLIIFDCHFPLNQDCNQVEIEFRLSSIRLKLKGCGIRLSDDNTPSLASPIEVDEEDMADDGCHETEECGYSDIETKRSRKRIRGSIQK</sequence>
<dbReference type="Pfam" id="PF07725">
    <property type="entry name" value="LRR_3"/>
    <property type="match status" value="3"/>
</dbReference>
<evidence type="ECO:0000256" key="6">
    <source>
        <dbReference type="ARBA" id="ARBA00023027"/>
    </source>
</evidence>
<keyword evidence="6" id="KW-0520">NAD</keyword>
<dbReference type="Pfam" id="PF01582">
    <property type="entry name" value="TIR"/>
    <property type="match status" value="1"/>
</dbReference>
<dbReference type="FunFam" id="3.40.50.10140:FF:000007">
    <property type="entry name" value="Disease resistance protein (TIR-NBS-LRR class)"/>
    <property type="match status" value="1"/>
</dbReference>
<evidence type="ECO:0000256" key="1">
    <source>
        <dbReference type="ARBA" id="ARBA00011982"/>
    </source>
</evidence>
<dbReference type="InterPro" id="IPR032675">
    <property type="entry name" value="LRR_dom_sf"/>
</dbReference>
<dbReference type="PANTHER" id="PTHR11017:SF369">
    <property type="entry name" value="GENOME ASSEMBLY, CHROMOSOME: A02"/>
    <property type="match status" value="1"/>
</dbReference>
<protein>
    <recommendedName>
        <fullName evidence="1">ADP-ribosyl cyclase/cyclic ADP-ribose hydrolase</fullName>
        <ecNumber evidence="1">3.2.2.6</ecNumber>
    </recommendedName>
</protein>
<keyword evidence="4" id="KW-0378">Hydrolase</keyword>
<dbReference type="InterPro" id="IPR044974">
    <property type="entry name" value="Disease_R_plants"/>
</dbReference>
<dbReference type="GO" id="GO:0007165">
    <property type="term" value="P:signal transduction"/>
    <property type="evidence" value="ECO:0007669"/>
    <property type="project" value="InterPro"/>
</dbReference>
<evidence type="ECO:0000256" key="3">
    <source>
        <dbReference type="ARBA" id="ARBA00022737"/>
    </source>
</evidence>
<evidence type="ECO:0000256" key="2">
    <source>
        <dbReference type="ARBA" id="ARBA00022614"/>
    </source>
</evidence>
<dbReference type="SMART" id="SM00382">
    <property type="entry name" value="AAA"/>
    <property type="match status" value="1"/>
</dbReference>
<evidence type="ECO:0000313" key="9">
    <source>
        <dbReference type="EMBL" id="VDC90833.1"/>
    </source>
</evidence>
<gene>
    <name evidence="9" type="ORF">BRAA02T08019Z</name>
</gene>
<dbReference type="PRINTS" id="PR00364">
    <property type="entry name" value="DISEASERSIST"/>
</dbReference>
<dbReference type="SUPFAM" id="SSF52200">
    <property type="entry name" value="Toll/Interleukin receptor TIR domain"/>
    <property type="match status" value="1"/>
</dbReference>
<dbReference type="GO" id="GO:0043531">
    <property type="term" value="F:ADP binding"/>
    <property type="evidence" value="ECO:0007669"/>
    <property type="project" value="InterPro"/>
</dbReference>
<dbReference type="Pfam" id="PF23282">
    <property type="entry name" value="WHD_ROQ1"/>
    <property type="match status" value="1"/>
</dbReference>
<dbReference type="FunFam" id="1.10.8.430:FF:000002">
    <property type="entry name" value="Disease resistance protein (TIR-NBS-LRR class)"/>
    <property type="match status" value="1"/>
</dbReference>
<dbReference type="InterPro" id="IPR002182">
    <property type="entry name" value="NB-ARC"/>
</dbReference>
<keyword evidence="5" id="KW-0611">Plant defense</keyword>
<dbReference type="InterPro" id="IPR027417">
    <property type="entry name" value="P-loop_NTPase"/>
</dbReference>
<dbReference type="InterPro" id="IPR035897">
    <property type="entry name" value="Toll_tir_struct_dom_sf"/>
</dbReference>
<evidence type="ECO:0000256" key="4">
    <source>
        <dbReference type="ARBA" id="ARBA00022801"/>
    </source>
</evidence>
<dbReference type="InterPro" id="IPR058192">
    <property type="entry name" value="WHD_ROQ1-like"/>
</dbReference>
<evidence type="ECO:0000259" key="8">
    <source>
        <dbReference type="PROSITE" id="PS50104"/>
    </source>
</evidence>
<keyword evidence="2" id="KW-0433">Leucine-rich repeat</keyword>
<dbReference type="SUPFAM" id="SSF52058">
    <property type="entry name" value="L domain-like"/>
    <property type="match status" value="2"/>
</dbReference>
<organism evidence="9">
    <name type="scientific">Brassica campestris</name>
    <name type="common">Field mustard</name>
    <dbReference type="NCBI Taxonomy" id="3711"/>
    <lineage>
        <taxon>Eukaryota</taxon>
        <taxon>Viridiplantae</taxon>
        <taxon>Streptophyta</taxon>
        <taxon>Embryophyta</taxon>
        <taxon>Tracheophyta</taxon>
        <taxon>Spermatophyta</taxon>
        <taxon>Magnoliopsida</taxon>
        <taxon>eudicotyledons</taxon>
        <taxon>Gunneridae</taxon>
        <taxon>Pentapetalae</taxon>
        <taxon>rosids</taxon>
        <taxon>malvids</taxon>
        <taxon>Brassicales</taxon>
        <taxon>Brassicaceae</taxon>
        <taxon>Brassiceae</taxon>
        <taxon>Brassica</taxon>
    </lineage>
</organism>
<name>A0A3P6ASZ3_BRACM</name>
<evidence type="ECO:0000256" key="5">
    <source>
        <dbReference type="ARBA" id="ARBA00022821"/>
    </source>
</evidence>
<dbReference type="InterPro" id="IPR000157">
    <property type="entry name" value="TIR_dom"/>
</dbReference>
<dbReference type="SUPFAM" id="SSF52540">
    <property type="entry name" value="P-loop containing nucleoside triphosphate hydrolases"/>
    <property type="match status" value="1"/>
</dbReference>
<dbReference type="GO" id="GO:0006952">
    <property type="term" value="P:defense response"/>
    <property type="evidence" value="ECO:0007669"/>
    <property type="project" value="UniProtKB-KW"/>
</dbReference>
<dbReference type="SMART" id="SM00255">
    <property type="entry name" value="TIR"/>
    <property type="match status" value="1"/>
</dbReference>
<dbReference type="Gene3D" id="3.40.50.10140">
    <property type="entry name" value="Toll/interleukin-1 receptor homology (TIR) domain"/>
    <property type="match status" value="1"/>
</dbReference>
<dbReference type="InterPro" id="IPR003593">
    <property type="entry name" value="AAA+_ATPase"/>
</dbReference>
<evidence type="ECO:0000256" key="7">
    <source>
        <dbReference type="ARBA" id="ARBA00047304"/>
    </source>
</evidence>
<dbReference type="PANTHER" id="PTHR11017">
    <property type="entry name" value="LEUCINE-RICH REPEAT-CONTAINING PROTEIN"/>
    <property type="match status" value="1"/>
</dbReference>
<keyword evidence="3" id="KW-0677">Repeat</keyword>
<accession>A0A3P6ASZ3</accession>
<dbReference type="EC" id="3.2.2.6" evidence="1"/>
<dbReference type="Pfam" id="PF20160">
    <property type="entry name" value="C-JID"/>
    <property type="match status" value="1"/>
</dbReference>
<dbReference type="FunFam" id="3.80.10.10:FF:000386">
    <property type="entry name" value="Disease resistance protein RPS4"/>
    <property type="match status" value="1"/>
</dbReference>
<dbReference type="PROSITE" id="PS50104">
    <property type="entry name" value="TIR"/>
    <property type="match status" value="1"/>
</dbReference>
<dbReference type="InterPro" id="IPR042197">
    <property type="entry name" value="Apaf_helical"/>
</dbReference>
<comment type="catalytic activity">
    <reaction evidence="7">
        <text>NAD(+) + H2O = ADP-D-ribose + nicotinamide + H(+)</text>
        <dbReference type="Rhea" id="RHEA:16301"/>
        <dbReference type="ChEBI" id="CHEBI:15377"/>
        <dbReference type="ChEBI" id="CHEBI:15378"/>
        <dbReference type="ChEBI" id="CHEBI:17154"/>
        <dbReference type="ChEBI" id="CHEBI:57540"/>
        <dbReference type="ChEBI" id="CHEBI:57967"/>
        <dbReference type="EC" id="3.2.2.6"/>
    </reaction>
    <physiologicalReaction direction="left-to-right" evidence="7">
        <dbReference type="Rhea" id="RHEA:16302"/>
    </physiologicalReaction>
</comment>